<protein>
    <submittedName>
        <fullName evidence="1">Uncharacterized protein</fullName>
    </submittedName>
</protein>
<evidence type="ECO:0000313" key="2">
    <source>
        <dbReference type="Proteomes" id="UP000004994"/>
    </source>
</evidence>
<dbReference type="EnsemblPlants" id="Solyc06g073055.1.1">
    <property type="protein sequence ID" value="Solyc06g073055.1.1"/>
    <property type="gene ID" value="Solyc06g073055.1"/>
</dbReference>
<keyword evidence="2" id="KW-1185">Reference proteome</keyword>
<accession>A0A3Q7GZR6</accession>
<name>A0A3Q7GZR6_SOLLC</name>
<dbReference type="Proteomes" id="UP000004994">
    <property type="component" value="Chromosome 6"/>
</dbReference>
<dbReference type="Gramene" id="Solyc06g073055.1.1">
    <property type="protein sequence ID" value="Solyc06g073055.1.1"/>
    <property type="gene ID" value="Solyc06g073055.1"/>
</dbReference>
<evidence type="ECO:0000313" key="1">
    <source>
        <dbReference type="EnsemblPlants" id="Solyc06g073055.1.1"/>
    </source>
</evidence>
<organism evidence="1">
    <name type="scientific">Solanum lycopersicum</name>
    <name type="common">Tomato</name>
    <name type="synonym">Lycopersicon esculentum</name>
    <dbReference type="NCBI Taxonomy" id="4081"/>
    <lineage>
        <taxon>Eukaryota</taxon>
        <taxon>Viridiplantae</taxon>
        <taxon>Streptophyta</taxon>
        <taxon>Embryophyta</taxon>
        <taxon>Tracheophyta</taxon>
        <taxon>Spermatophyta</taxon>
        <taxon>Magnoliopsida</taxon>
        <taxon>eudicotyledons</taxon>
        <taxon>Gunneridae</taxon>
        <taxon>Pentapetalae</taxon>
        <taxon>asterids</taxon>
        <taxon>lamiids</taxon>
        <taxon>Solanales</taxon>
        <taxon>Solanaceae</taxon>
        <taxon>Solanoideae</taxon>
        <taxon>Solaneae</taxon>
        <taxon>Solanum</taxon>
        <taxon>Solanum subgen. Lycopersicon</taxon>
    </lineage>
</organism>
<proteinExistence type="predicted"/>
<reference evidence="1" key="2">
    <citation type="submission" date="2019-01" db="UniProtKB">
        <authorList>
            <consortium name="EnsemblPlants"/>
        </authorList>
    </citation>
    <scope>IDENTIFICATION</scope>
    <source>
        <strain evidence="1">cv. Heinz 1706</strain>
    </source>
</reference>
<dbReference type="AlphaFoldDB" id="A0A3Q7GZR6"/>
<reference evidence="1" key="1">
    <citation type="journal article" date="2012" name="Nature">
        <title>The tomato genome sequence provides insights into fleshy fruit evolution.</title>
        <authorList>
            <consortium name="Tomato Genome Consortium"/>
        </authorList>
    </citation>
    <scope>NUCLEOTIDE SEQUENCE [LARGE SCALE GENOMIC DNA]</scope>
    <source>
        <strain evidence="1">cv. Heinz 1706</strain>
    </source>
</reference>
<sequence length="371" mass="41791">MVRPSFFKVGLTWVSFNFTFQTPAPSPRGKNKKENINRKSLVNGVLSNPNERVIGTFMELKRPSNNNIHLCYGCVHCCSNWKDILVKKEVWGMWGVGRAQLLISDPYLKDNPRNHLLIEGKVLTCHDLFNIPNVLRTKHEFANPLYMLMGSTSLEMSCCNATIANDAASIGSTASWGCAACPPFPSIFASKKQTAAKRGPGLVPMPPSDNYRLTSDQRVWFKTECSDGYMQDEAYVVIHKEIQEMVSRSLKEEFRESNYPSNCEASRSLKRRKQLSSTKKHRRMSIMSTSMHFAINFALMFPFNKFLRASISARKATTGGEPLPIRATIPVLAKGKLKQKSNKSTKLGENVNILPVDFADVDFHLIVVYND</sequence>
<dbReference type="InParanoid" id="A0A3Q7GZR6"/>